<organism evidence="1 2">
    <name type="scientific">Protopolystoma xenopodis</name>
    <dbReference type="NCBI Taxonomy" id="117903"/>
    <lineage>
        <taxon>Eukaryota</taxon>
        <taxon>Metazoa</taxon>
        <taxon>Spiralia</taxon>
        <taxon>Lophotrochozoa</taxon>
        <taxon>Platyhelminthes</taxon>
        <taxon>Monogenea</taxon>
        <taxon>Polyopisthocotylea</taxon>
        <taxon>Polystomatidea</taxon>
        <taxon>Polystomatidae</taxon>
        <taxon>Protopolystoma</taxon>
    </lineage>
</organism>
<dbReference type="AlphaFoldDB" id="A0A3S5C0L7"/>
<dbReference type="EMBL" id="CAAALY010088241">
    <property type="protein sequence ID" value="VEL27581.1"/>
    <property type="molecule type" value="Genomic_DNA"/>
</dbReference>
<keyword evidence="2" id="KW-1185">Reference proteome</keyword>
<comment type="caution">
    <text evidence="1">The sequence shown here is derived from an EMBL/GenBank/DDBJ whole genome shotgun (WGS) entry which is preliminary data.</text>
</comment>
<name>A0A3S5C0L7_9PLAT</name>
<evidence type="ECO:0000313" key="1">
    <source>
        <dbReference type="EMBL" id="VEL27581.1"/>
    </source>
</evidence>
<evidence type="ECO:0000313" key="2">
    <source>
        <dbReference type="Proteomes" id="UP000784294"/>
    </source>
</evidence>
<protein>
    <submittedName>
        <fullName evidence="1">Uncharacterized protein</fullName>
    </submittedName>
</protein>
<accession>A0A3S5C0L7</accession>
<gene>
    <name evidence="1" type="ORF">PXEA_LOCUS21021</name>
</gene>
<reference evidence="1" key="1">
    <citation type="submission" date="2018-11" db="EMBL/GenBank/DDBJ databases">
        <authorList>
            <consortium name="Pathogen Informatics"/>
        </authorList>
    </citation>
    <scope>NUCLEOTIDE SEQUENCE</scope>
</reference>
<sequence>MLDMRYRFTSTSITQLVPPPNIFLLYVHSPRLYYDTEDFGRNTFAPRGRNNKAHARPKQSNVVSIVASSRVCASESLLSS</sequence>
<proteinExistence type="predicted"/>
<dbReference type="Proteomes" id="UP000784294">
    <property type="component" value="Unassembled WGS sequence"/>
</dbReference>